<dbReference type="EMBL" id="JAQQWP010000009">
    <property type="protein sequence ID" value="KAK8099992.1"/>
    <property type="molecule type" value="Genomic_DNA"/>
</dbReference>
<dbReference type="PANTHER" id="PTHR31001">
    <property type="entry name" value="UNCHARACTERIZED TRANSCRIPTIONAL REGULATORY PROTEIN"/>
    <property type="match status" value="1"/>
</dbReference>
<organism evidence="5 6">
    <name type="scientific">Apiospora kogelbergensis</name>
    <dbReference type="NCBI Taxonomy" id="1337665"/>
    <lineage>
        <taxon>Eukaryota</taxon>
        <taxon>Fungi</taxon>
        <taxon>Dikarya</taxon>
        <taxon>Ascomycota</taxon>
        <taxon>Pezizomycotina</taxon>
        <taxon>Sordariomycetes</taxon>
        <taxon>Xylariomycetidae</taxon>
        <taxon>Amphisphaeriales</taxon>
        <taxon>Apiosporaceae</taxon>
        <taxon>Apiospora</taxon>
    </lineage>
</organism>
<gene>
    <name evidence="5" type="ORF">PG999_010366</name>
</gene>
<protein>
    <recommendedName>
        <fullName evidence="4">Xylanolytic transcriptional activator regulatory domain-containing protein</fullName>
    </recommendedName>
</protein>
<dbReference type="CDD" id="cd12148">
    <property type="entry name" value="fungal_TF_MHR"/>
    <property type="match status" value="1"/>
</dbReference>
<evidence type="ECO:0000256" key="1">
    <source>
        <dbReference type="ARBA" id="ARBA00004123"/>
    </source>
</evidence>
<keyword evidence="2" id="KW-0539">Nucleus</keyword>
<feature type="domain" description="Xylanolytic transcriptional activator regulatory" evidence="4">
    <location>
        <begin position="206"/>
        <end position="280"/>
    </location>
</feature>
<sequence>MAKKTEPPSLSAPSDPTATPVGSGSTLNTPEGGHSECGSMHISATELSYVGSNHWAAIADSIADLRDYVDRGDHLRPVDNHEDASGGETMAARHPRGRLALCSSVHGPTFLQEYETFWANPTDTSVVWLGLLFGMICLAAITSGSSDLDHVGNAERAVDQVSVYREKVAQCLIRGEYTKCGPYVLETLVHYLYIEFLLSPDADQDLWFLLGLEVNTALRMGYHREPCHFTALTPLQREMRRRVWATVLLSDILLSSQMGMPRMVTESQCDTAEPRNLNDADLDAHTTEAPQSRPETEYTTSTGIIARRRLLVVVGKISDLTSGVRACTYDEVKRLDQALGQAANTIPQPLRMKPVTASITDSPEVIMARIFLRHLFYKGQLLLHQRFLHLKSSSDEYSFALSRKACLDASLGSLQLQKTLDEETRPGGQLDTLRWRVTSIMNHQFLTATMILCSLIYRNKSLQSRDTIVPALRAARDIWTRRNATSNEAQRATDTISFVLEEVGEIHDSAAHTPASPSSFITNNDKLSDSINEQNTMLDASMGFSSSTTGNIIPPFWGACITNPLQEDAFLGMDMELTGPGGQALHDWMAINWPNSTT</sequence>
<dbReference type="InterPro" id="IPR007219">
    <property type="entry name" value="XnlR_reg_dom"/>
</dbReference>
<comment type="caution">
    <text evidence="5">The sequence shown here is derived from an EMBL/GenBank/DDBJ whole genome shotgun (WGS) entry which is preliminary data.</text>
</comment>
<comment type="subcellular location">
    <subcellularLocation>
        <location evidence="1">Nucleus</location>
    </subcellularLocation>
</comment>
<name>A0AAW0QBF6_9PEZI</name>
<feature type="region of interest" description="Disordered" evidence="3">
    <location>
        <begin position="1"/>
        <end position="38"/>
    </location>
</feature>
<evidence type="ECO:0000313" key="5">
    <source>
        <dbReference type="EMBL" id="KAK8099992.1"/>
    </source>
</evidence>
<feature type="region of interest" description="Disordered" evidence="3">
    <location>
        <begin position="268"/>
        <end position="299"/>
    </location>
</feature>
<dbReference type="InterPro" id="IPR050613">
    <property type="entry name" value="Sec_Metabolite_Reg"/>
</dbReference>
<evidence type="ECO:0000313" key="6">
    <source>
        <dbReference type="Proteomes" id="UP001392437"/>
    </source>
</evidence>
<reference evidence="5 6" key="1">
    <citation type="submission" date="2023-01" db="EMBL/GenBank/DDBJ databases">
        <title>Analysis of 21 Apiospora genomes using comparative genomics revels a genus with tremendous synthesis potential of carbohydrate active enzymes and secondary metabolites.</title>
        <authorList>
            <person name="Sorensen T."/>
        </authorList>
    </citation>
    <scope>NUCLEOTIDE SEQUENCE [LARGE SCALE GENOMIC DNA]</scope>
    <source>
        <strain evidence="5 6">CBS 117206</strain>
    </source>
</reference>
<dbReference type="GO" id="GO:0008270">
    <property type="term" value="F:zinc ion binding"/>
    <property type="evidence" value="ECO:0007669"/>
    <property type="project" value="InterPro"/>
</dbReference>
<feature type="compositionally biased region" description="Basic and acidic residues" evidence="3">
    <location>
        <begin position="272"/>
        <end position="286"/>
    </location>
</feature>
<evidence type="ECO:0000256" key="2">
    <source>
        <dbReference type="ARBA" id="ARBA00023242"/>
    </source>
</evidence>
<feature type="compositionally biased region" description="Polar residues" evidence="3">
    <location>
        <begin position="11"/>
        <end position="29"/>
    </location>
</feature>
<dbReference type="AlphaFoldDB" id="A0AAW0QBF6"/>
<proteinExistence type="predicted"/>
<keyword evidence="6" id="KW-1185">Reference proteome</keyword>
<dbReference type="Proteomes" id="UP001392437">
    <property type="component" value="Unassembled WGS sequence"/>
</dbReference>
<dbReference type="GO" id="GO:0005634">
    <property type="term" value="C:nucleus"/>
    <property type="evidence" value="ECO:0007669"/>
    <property type="project" value="UniProtKB-SubCell"/>
</dbReference>
<dbReference type="GO" id="GO:0006351">
    <property type="term" value="P:DNA-templated transcription"/>
    <property type="evidence" value="ECO:0007669"/>
    <property type="project" value="InterPro"/>
</dbReference>
<dbReference type="PANTHER" id="PTHR31001:SF74">
    <property type="entry name" value="ZN(II)2CYS6 TRANSCRIPTION FACTOR (EUROFUNG)"/>
    <property type="match status" value="1"/>
</dbReference>
<dbReference type="Pfam" id="PF04082">
    <property type="entry name" value="Fungal_trans"/>
    <property type="match status" value="1"/>
</dbReference>
<accession>A0AAW0QBF6</accession>
<evidence type="ECO:0000259" key="4">
    <source>
        <dbReference type="SMART" id="SM00906"/>
    </source>
</evidence>
<dbReference type="GO" id="GO:0003677">
    <property type="term" value="F:DNA binding"/>
    <property type="evidence" value="ECO:0007669"/>
    <property type="project" value="InterPro"/>
</dbReference>
<dbReference type="SMART" id="SM00906">
    <property type="entry name" value="Fungal_trans"/>
    <property type="match status" value="1"/>
</dbReference>
<evidence type="ECO:0000256" key="3">
    <source>
        <dbReference type="SAM" id="MobiDB-lite"/>
    </source>
</evidence>